<evidence type="ECO:0000313" key="1">
    <source>
        <dbReference type="EMBL" id="EKE28822.1"/>
    </source>
</evidence>
<comment type="caution">
    <text evidence="1">The sequence shown here is derived from an EMBL/GenBank/DDBJ whole genome shotgun (WGS) entry which is preliminary data.</text>
</comment>
<name>K2G3B6_9BACT</name>
<proteinExistence type="predicted"/>
<organism evidence="1">
    <name type="scientific">uncultured bacterium</name>
    <name type="common">gcode 4</name>
    <dbReference type="NCBI Taxonomy" id="1234023"/>
    <lineage>
        <taxon>Bacteria</taxon>
        <taxon>environmental samples</taxon>
    </lineage>
</organism>
<gene>
    <name evidence="1" type="ORF">ACD_3C00006G0004</name>
</gene>
<dbReference type="EMBL" id="AMFJ01000280">
    <property type="protein sequence ID" value="EKE28822.1"/>
    <property type="molecule type" value="Genomic_DNA"/>
</dbReference>
<dbReference type="AlphaFoldDB" id="K2G3B6"/>
<sequence length="63" mass="8019">MREELENINWNTKWAKREKISKKLKNKQIKHSYWDKWDRNLKRQQIWLSRNLKKIIAKKTRLK</sequence>
<reference evidence="1" key="1">
    <citation type="journal article" date="2012" name="Science">
        <title>Fermentation, hydrogen, and sulfur metabolism in multiple uncultivated bacterial phyla.</title>
        <authorList>
            <person name="Wrighton K.C."/>
            <person name="Thomas B.C."/>
            <person name="Sharon I."/>
            <person name="Miller C.S."/>
            <person name="Castelle C.J."/>
            <person name="VerBerkmoes N.C."/>
            <person name="Wilkins M.J."/>
            <person name="Hettich R.L."/>
            <person name="Lipton M.S."/>
            <person name="Williams K.H."/>
            <person name="Long P.E."/>
            <person name="Banfield J.F."/>
        </authorList>
    </citation>
    <scope>NUCLEOTIDE SEQUENCE [LARGE SCALE GENOMIC DNA]</scope>
</reference>
<protein>
    <submittedName>
        <fullName evidence="1">Uncharacterized protein</fullName>
    </submittedName>
</protein>
<accession>K2G3B6</accession>